<organism evidence="7 8">
    <name type="scientific">Pedobacter steynii</name>
    <dbReference type="NCBI Taxonomy" id="430522"/>
    <lineage>
        <taxon>Bacteria</taxon>
        <taxon>Pseudomonadati</taxon>
        <taxon>Bacteroidota</taxon>
        <taxon>Sphingobacteriia</taxon>
        <taxon>Sphingobacteriales</taxon>
        <taxon>Sphingobacteriaceae</taxon>
        <taxon>Pedobacter</taxon>
    </lineage>
</organism>
<dbReference type="GO" id="GO:0046872">
    <property type="term" value="F:metal ion binding"/>
    <property type="evidence" value="ECO:0007669"/>
    <property type="project" value="UniProtKB-KW"/>
</dbReference>
<evidence type="ECO:0000256" key="4">
    <source>
        <dbReference type="ARBA" id="ARBA00022737"/>
    </source>
</evidence>
<evidence type="ECO:0000256" key="5">
    <source>
        <dbReference type="ARBA" id="ARBA00023004"/>
    </source>
</evidence>
<comment type="similarity">
    <text evidence="2">Belongs to the 4HPPD family.</text>
</comment>
<dbReference type="InterPro" id="IPR037523">
    <property type="entry name" value="VOC_core"/>
</dbReference>
<name>A0A1G9V977_9SPHI</name>
<keyword evidence="8" id="KW-1185">Reference proteome</keyword>
<dbReference type="OrthoDB" id="794734at2"/>
<dbReference type="EMBL" id="FNGY01000004">
    <property type="protein sequence ID" value="SDM68719.1"/>
    <property type="molecule type" value="Genomic_DNA"/>
</dbReference>
<comment type="cofactor">
    <cofactor evidence="1">
        <name>Fe cation</name>
        <dbReference type="ChEBI" id="CHEBI:24875"/>
    </cofactor>
</comment>
<dbReference type="Pfam" id="PF00903">
    <property type="entry name" value="Glyoxalase"/>
    <property type="match status" value="1"/>
</dbReference>
<dbReference type="CDD" id="cd08342">
    <property type="entry name" value="HPPD_N_like"/>
    <property type="match status" value="1"/>
</dbReference>
<proteinExistence type="inferred from homology"/>
<dbReference type="SUPFAM" id="SSF54593">
    <property type="entry name" value="Glyoxalase/Bleomycin resistance protein/Dihydroxybiphenyl dioxygenase"/>
    <property type="match status" value="1"/>
</dbReference>
<dbReference type="GO" id="GO:0003868">
    <property type="term" value="F:4-hydroxyphenylpyruvate dioxygenase activity"/>
    <property type="evidence" value="ECO:0007669"/>
    <property type="project" value="InterPro"/>
</dbReference>
<dbReference type="InterPro" id="IPR029068">
    <property type="entry name" value="Glyas_Bleomycin-R_OHBP_Dase"/>
</dbReference>
<dbReference type="PANTHER" id="PTHR11959">
    <property type="entry name" value="4-HYDROXYPHENYLPYRUVATE DIOXYGENASE"/>
    <property type="match status" value="1"/>
</dbReference>
<dbReference type="InterPro" id="IPR041736">
    <property type="entry name" value="4OHPhenylPyrv_dOase_N"/>
</dbReference>
<feature type="domain" description="VOC" evidence="6">
    <location>
        <begin position="8"/>
        <end position="142"/>
    </location>
</feature>
<dbReference type="GO" id="GO:0006572">
    <property type="term" value="P:L-tyrosine catabolic process"/>
    <property type="evidence" value="ECO:0007669"/>
    <property type="project" value="TreeGrafter"/>
</dbReference>
<dbReference type="RefSeq" id="WP_074607846.1">
    <property type="nucleotide sequence ID" value="NZ_FNGY01000004.1"/>
</dbReference>
<gene>
    <name evidence="7" type="ORF">SAMN05421820_104426</name>
</gene>
<keyword evidence="7" id="KW-0670">Pyruvate</keyword>
<protein>
    <submittedName>
        <fullName evidence="7">4-hydroxyphenylpyruvate dioxygenase</fullName>
    </submittedName>
</protein>
<accession>A0A1G9V977</accession>
<dbReference type="PANTHER" id="PTHR11959:SF1">
    <property type="entry name" value="4-HYDROXYPHENYLPYRUVATE DIOXYGENASE"/>
    <property type="match status" value="1"/>
</dbReference>
<dbReference type="AlphaFoldDB" id="A0A1G9V977"/>
<keyword evidence="5" id="KW-0408">Iron</keyword>
<dbReference type="InterPro" id="IPR005956">
    <property type="entry name" value="4OHPhenylPyrv_dOase"/>
</dbReference>
<evidence type="ECO:0000313" key="8">
    <source>
        <dbReference type="Proteomes" id="UP000183200"/>
    </source>
</evidence>
<evidence type="ECO:0000256" key="2">
    <source>
        <dbReference type="ARBA" id="ARBA00005877"/>
    </source>
</evidence>
<evidence type="ECO:0000256" key="3">
    <source>
        <dbReference type="ARBA" id="ARBA00022723"/>
    </source>
</evidence>
<keyword evidence="4" id="KW-0677">Repeat</keyword>
<sequence length="362" mass="41017">MKILQEHPIDYIEIYTPMAKVLAYWHIQALGFKLLAVMNPESGSPGISSYVLRSHEITLVLTSTYPPYKSEYNEISSFIAQNYCGVKRIALRVPSVKEAFDYSISNGAFPIKFPTKTDDDSGYLEEAAIKLYDHSELVFIDRTAYEGVFKPGYKASLKAGKGGESLLKSFDHIAAEVRINESHYWTSYLSKALGTSLVQSIERGADNKTGMILSINQSADKKLTLVIAEPDGYEMKSKVQQNIDAFGPGIHHLAFSTDNLVETAKSLEKNNVDFVSFPPSYYELLRKNDDFKDIDIDELQRMNILCDKEDDTYLFQKFIKPISDRPFFIYEIVQRINGYNGFALKNINVLKKAEELEIMKAV</sequence>
<keyword evidence="7" id="KW-0223">Dioxygenase</keyword>
<evidence type="ECO:0000256" key="1">
    <source>
        <dbReference type="ARBA" id="ARBA00001962"/>
    </source>
</evidence>
<feature type="domain" description="VOC" evidence="6">
    <location>
        <begin position="169"/>
        <end position="320"/>
    </location>
</feature>
<dbReference type="Proteomes" id="UP000183200">
    <property type="component" value="Unassembled WGS sequence"/>
</dbReference>
<keyword evidence="7" id="KW-0560">Oxidoreductase</keyword>
<dbReference type="Gene3D" id="3.10.180.10">
    <property type="entry name" value="2,3-Dihydroxybiphenyl 1,2-Dioxygenase, domain 1"/>
    <property type="match status" value="2"/>
</dbReference>
<dbReference type="PROSITE" id="PS51819">
    <property type="entry name" value="VOC"/>
    <property type="match status" value="2"/>
</dbReference>
<keyword evidence="3" id="KW-0479">Metal-binding</keyword>
<evidence type="ECO:0000313" key="7">
    <source>
        <dbReference type="EMBL" id="SDM68719.1"/>
    </source>
</evidence>
<evidence type="ECO:0000259" key="6">
    <source>
        <dbReference type="PROSITE" id="PS51819"/>
    </source>
</evidence>
<reference evidence="8" key="1">
    <citation type="submission" date="2016-10" db="EMBL/GenBank/DDBJ databases">
        <authorList>
            <person name="Varghese N."/>
            <person name="Submissions S."/>
        </authorList>
    </citation>
    <scope>NUCLEOTIDE SEQUENCE [LARGE SCALE GENOMIC DNA]</scope>
    <source>
        <strain evidence="8">DSM 19110</strain>
    </source>
</reference>
<dbReference type="InterPro" id="IPR004360">
    <property type="entry name" value="Glyas_Fos-R_dOase_dom"/>
</dbReference>